<accession>A0A1K1LCR0</accession>
<keyword evidence="3" id="KW-1185">Reference proteome</keyword>
<sequence length="382" mass="42114">MKEYVLRNARVVTPATVMHGHVLVRDGLVADVDEGDIQPTAGLECIDCEGDYLLPGFVELHTDNLEKHLVPRPKVVWPQAEPAFFAHDAQIVAAGITTVFDALSVGEYHDKGRIAMLGRGVDALNHCRRSGMLRADHLLHLRCEVADPRMRDLFFPLSDTPCLKLVSLMDHTPGQRQWRDTTAYRTYYSNIRSWTDEEFTAMMHELEEVRDSCANDNAASVMEFCRQHHLPMASHDDTLVEHVEEALSNGISISEFPTTTEAACCASENGMLVMMGAPNVVRGGSHSGNASALDVAKEGHLGALSSDYVPASLLAAVFELAAREIMPLPAAVNLVSANPAESVGLDDRGRIDVGRRADMVRVHHMDDMPLVRNVWRQGVQVY</sequence>
<proteinExistence type="predicted"/>
<name>A0A1K1LCR0_9BACT</name>
<feature type="domain" description="Amidohydrolase-related" evidence="1">
    <location>
        <begin position="238"/>
        <end position="362"/>
    </location>
</feature>
<dbReference type="SUPFAM" id="SSF51556">
    <property type="entry name" value="Metallo-dependent hydrolases"/>
    <property type="match status" value="1"/>
</dbReference>
<dbReference type="NCBIfam" id="TIGR02318">
    <property type="entry name" value="phosphono_phnM"/>
    <property type="match status" value="1"/>
</dbReference>
<dbReference type="GO" id="GO:0016810">
    <property type="term" value="F:hydrolase activity, acting on carbon-nitrogen (but not peptide) bonds"/>
    <property type="evidence" value="ECO:0007669"/>
    <property type="project" value="InterPro"/>
</dbReference>
<dbReference type="KEGG" id="dpg:DESPIGER_0621"/>
<keyword evidence="2" id="KW-0378">Hydrolase</keyword>
<dbReference type="NCBIfam" id="NF011990">
    <property type="entry name" value="PRK15446.2-6"/>
    <property type="match status" value="1"/>
</dbReference>
<dbReference type="Pfam" id="PF01979">
    <property type="entry name" value="Amidohydro_1"/>
    <property type="match status" value="1"/>
</dbReference>
<dbReference type="NCBIfam" id="NF011981">
    <property type="entry name" value="PRK15446.1-2"/>
    <property type="match status" value="1"/>
</dbReference>
<reference evidence="3" key="1">
    <citation type="submission" date="2016-10" db="EMBL/GenBank/DDBJ databases">
        <authorList>
            <person name="Wegmann U."/>
        </authorList>
    </citation>
    <scope>NUCLEOTIDE SEQUENCE [LARGE SCALE GENOMIC DNA]</scope>
</reference>
<evidence type="ECO:0000313" key="3">
    <source>
        <dbReference type="Proteomes" id="UP000186323"/>
    </source>
</evidence>
<dbReference type="AlphaFoldDB" id="A0A1K1LCR0"/>
<dbReference type="PANTHER" id="PTHR43135">
    <property type="entry name" value="ALPHA-D-RIBOSE 1-METHYLPHOSPHONATE 5-TRIPHOSPHATE DIPHOSPHATASE"/>
    <property type="match status" value="1"/>
</dbReference>
<dbReference type="InterPro" id="IPR012696">
    <property type="entry name" value="PhnM"/>
</dbReference>
<protein>
    <submittedName>
        <fullName evidence="2">Metal-dependent hydrolase involved in phosphonate metabolism</fullName>
    </submittedName>
</protein>
<evidence type="ECO:0000259" key="1">
    <source>
        <dbReference type="Pfam" id="PF01979"/>
    </source>
</evidence>
<dbReference type="PIRSF" id="PIRSF038971">
    <property type="entry name" value="PhnM"/>
    <property type="match status" value="1"/>
</dbReference>
<dbReference type="OrthoDB" id="9785413at2"/>
<organism evidence="2 3">
    <name type="scientific">Desulfovibrio piger</name>
    <dbReference type="NCBI Taxonomy" id="901"/>
    <lineage>
        <taxon>Bacteria</taxon>
        <taxon>Pseudomonadati</taxon>
        <taxon>Thermodesulfobacteriota</taxon>
        <taxon>Desulfovibrionia</taxon>
        <taxon>Desulfovibrionales</taxon>
        <taxon>Desulfovibrionaceae</taxon>
        <taxon>Desulfovibrio</taxon>
    </lineage>
</organism>
<dbReference type="Gene3D" id="2.30.40.10">
    <property type="entry name" value="Urease, subunit C, domain 1"/>
    <property type="match status" value="2"/>
</dbReference>
<dbReference type="Proteomes" id="UP000186323">
    <property type="component" value="Chromosome I"/>
</dbReference>
<dbReference type="InterPro" id="IPR011059">
    <property type="entry name" value="Metal-dep_hydrolase_composite"/>
</dbReference>
<dbReference type="RefSeq" id="WP_072332955.1">
    <property type="nucleotide sequence ID" value="NZ_DBGALU010000127.1"/>
</dbReference>
<dbReference type="SUPFAM" id="SSF51338">
    <property type="entry name" value="Composite domain of metallo-dependent hydrolases"/>
    <property type="match status" value="1"/>
</dbReference>
<dbReference type="NCBIfam" id="NF011984">
    <property type="entry name" value="PRK15446.1-5"/>
    <property type="match status" value="1"/>
</dbReference>
<dbReference type="InterPro" id="IPR051781">
    <property type="entry name" value="Metallo-dep_Hydrolase"/>
</dbReference>
<evidence type="ECO:0000313" key="2">
    <source>
        <dbReference type="EMBL" id="SFV72505.1"/>
    </source>
</evidence>
<dbReference type="InterPro" id="IPR032466">
    <property type="entry name" value="Metal_Hydrolase"/>
</dbReference>
<dbReference type="InterPro" id="IPR006680">
    <property type="entry name" value="Amidohydro-rel"/>
</dbReference>
<dbReference type="Gene3D" id="3.20.20.140">
    <property type="entry name" value="Metal-dependent hydrolases"/>
    <property type="match status" value="1"/>
</dbReference>
<dbReference type="EMBL" id="LT630450">
    <property type="protein sequence ID" value="SFV72505.1"/>
    <property type="molecule type" value="Genomic_DNA"/>
</dbReference>
<dbReference type="GO" id="GO:0019700">
    <property type="term" value="P:organic phosphonate catabolic process"/>
    <property type="evidence" value="ECO:0007669"/>
    <property type="project" value="InterPro"/>
</dbReference>
<dbReference type="PANTHER" id="PTHR43135:SF3">
    <property type="entry name" value="ALPHA-D-RIBOSE 1-METHYLPHOSPHONATE 5-TRIPHOSPHATE DIPHOSPHATASE"/>
    <property type="match status" value="1"/>
</dbReference>
<gene>
    <name evidence="2" type="ORF">DESPIGER_0621</name>
</gene>